<dbReference type="InterPro" id="IPR036259">
    <property type="entry name" value="MFS_trans_sf"/>
</dbReference>
<keyword evidence="3" id="KW-1003">Cell membrane</keyword>
<dbReference type="PROSITE" id="PS50850">
    <property type="entry name" value="MFS"/>
    <property type="match status" value="1"/>
</dbReference>
<feature type="domain" description="Major facilitator superfamily (MFS) profile" evidence="8">
    <location>
        <begin position="19"/>
        <end position="540"/>
    </location>
</feature>
<dbReference type="PRINTS" id="PR01036">
    <property type="entry name" value="TCRTETB"/>
</dbReference>
<evidence type="ECO:0000259" key="8">
    <source>
        <dbReference type="PROSITE" id="PS50850"/>
    </source>
</evidence>
<evidence type="ECO:0000256" key="1">
    <source>
        <dbReference type="ARBA" id="ARBA00004651"/>
    </source>
</evidence>
<feature type="transmembrane region" description="Helical" evidence="7">
    <location>
        <begin position="85"/>
        <end position="106"/>
    </location>
</feature>
<evidence type="ECO:0000256" key="7">
    <source>
        <dbReference type="SAM" id="Phobius"/>
    </source>
</evidence>
<feature type="transmembrane region" description="Helical" evidence="7">
    <location>
        <begin position="213"/>
        <end position="233"/>
    </location>
</feature>
<dbReference type="InterPro" id="IPR020846">
    <property type="entry name" value="MFS_dom"/>
</dbReference>
<keyword evidence="2" id="KW-0813">Transport</keyword>
<keyword evidence="10" id="KW-1185">Reference proteome</keyword>
<protein>
    <submittedName>
        <fullName evidence="9">MFS transporter</fullName>
    </submittedName>
</protein>
<feature type="transmembrane region" description="Helical" evidence="7">
    <location>
        <begin position="285"/>
        <end position="308"/>
    </location>
</feature>
<evidence type="ECO:0000313" key="10">
    <source>
        <dbReference type="Proteomes" id="UP001180087"/>
    </source>
</evidence>
<feature type="transmembrane region" description="Helical" evidence="7">
    <location>
        <begin position="57"/>
        <end position="73"/>
    </location>
</feature>
<dbReference type="Gene3D" id="1.20.1720.10">
    <property type="entry name" value="Multidrug resistance protein D"/>
    <property type="match status" value="1"/>
</dbReference>
<dbReference type="EMBL" id="CP129113">
    <property type="protein sequence ID" value="WLV24528.1"/>
    <property type="molecule type" value="Genomic_DNA"/>
</dbReference>
<comment type="subcellular location">
    <subcellularLocation>
        <location evidence="1">Cell membrane</location>
        <topology evidence="1">Multi-pass membrane protein</topology>
    </subcellularLocation>
</comment>
<proteinExistence type="predicted"/>
<name>A0ABY9KY42_9BACI</name>
<dbReference type="Gene3D" id="1.20.1250.20">
    <property type="entry name" value="MFS general substrate transporter like domains"/>
    <property type="match status" value="1"/>
</dbReference>
<evidence type="ECO:0000313" key="9">
    <source>
        <dbReference type="EMBL" id="WLV24528.1"/>
    </source>
</evidence>
<sequence length="543" mass="57769">MPPQAASQENTKTKRKWWALIAVCFGLFMALLDVTIVNVALPAIQSDLNTDFSSLEWVISAYTLIFAVALVTASRLGDIYGRKTIFIIGLGIFTIGSLLCALSAHFTYGSLSHIQTLNVSRGVQGLGASAMMPLSLAIISDTFTGKQRGLAFGIWGGISGFATAIGPLVGGYLVDYVNWQSIFFLNIPIGIIGILLSIWAINQSRDESAHRHIDMTGLILFTGFMFCLIFGLIRVNQANLSWTSTQILGLLGGAVVLLIIFILVELRMENPMIDPRLFKIPSFTGAAIAGFTLSAGMYALLFYLSLYLQNSLGFEASEAGFRLVIFSAISFLLSPVAGILMSKGQPKWLVFISLAFLAVGVWTMSGISPGDKPGDWLVLVPGFILAGIGNGLINPPISNLAVGTVEPRRSGMASGVNSVCRQIGIAFGTAFFGAILANRYTAIVKEKINGLHVRGLSDTIKEKMTHGISEAGPIAGSTGLKGNGASSGAADGFTHSPLFPKIQEISHGAFISGTSDIIKIAAIILAIGAVASLFLIRKKDMKH</sequence>
<feature type="transmembrane region" description="Helical" evidence="7">
    <location>
        <begin position="179"/>
        <end position="201"/>
    </location>
</feature>
<dbReference type="PANTHER" id="PTHR42718">
    <property type="entry name" value="MAJOR FACILITATOR SUPERFAMILY MULTIDRUG TRANSPORTER MFSC"/>
    <property type="match status" value="1"/>
</dbReference>
<feature type="transmembrane region" description="Helical" evidence="7">
    <location>
        <begin position="17"/>
        <end position="37"/>
    </location>
</feature>
<evidence type="ECO:0000256" key="4">
    <source>
        <dbReference type="ARBA" id="ARBA00022692"/>
    </source>
</evidence>
<dbReference type="Pfam" id="PF07690">
    <property type="entry name" value="MFS_1"/>
    <property type="match status" value="1"/>
</dbReference>
<accession>A0ABY9KY42</accession>
<organism evidence="9 10">
    <name type="scientific">Aciduricibacillus chroicocephali</name>
    <dbReference type="NCBI Taxonomy" id="3054939"/>
    <lineage>
        <taxon>Bacteria</taxon>
        <taxon>Bacillati</taxon>
        <taxon>Bacillota</taxon>
        <taxon>Bacilli</taxon>
        <taxon>Bacillales</taxon>
        <taxon>Bacillaceae</taxon>
        <taxon>Aciduricibacillus</taxon>
    </lineage>
</organism>
<dbReference type="CDD" id="cd17321">
    <property type="entry name" value="MFS_MMR_MDR_like"/>
    <property type="match status" value="1"/>
</dbReference>
<dbReference type="SUPFAM" id="SSF103473">
    <property type="entry name" value="MFS general substrate transporter"/>
    <property type="match status" value="1"/>
</dbReference>
<gene>
    <name evidence="9" type="ORF">QR721_12925</name>
</gene>
<feature type="transmembrane region" description="Helical" evidence="7">
    <location>
        <begin position="517"/>
        <end position="536"/>
    </location>
</feature>
<dbReference type="NCBIfam" id="TIGR00711">
    <property type="entry name" value="efflux_EmrB"/>
    <property type="match status" value="1"/>
</dbReference>
<evidence type="ECO:0000256" key="3">
    <source>
        <dbReference type="ARBA" id="ARBA00022475"/>
    </source>
</evidence>
<feature type="transmembrane region" description="Helical" evidence="7">
    <location>
        <begin position="348"/>
        <end position="364"/>
    </location>
</feature>
<evidence type="ECO:0000256" key="5">
    <source>
        <dbReference type="ARBA" id="ARBA00022989"/>
    </source>
</evidence>
<feature type="transmembrane region" description="Helical" evidence="7">
    <location>
        <begin position="320"/>
        <end position="341"/>
    </location>
</feature>
<feature type="transmembrane region" description="Helical" evidence="7">
    <location>
        <begin position="376"/>
        <end position="397"/>
    </location>
</feature>
<feature type="transmembrane region" description="Helical" evidence="7">
    <location>
        <begin position="126"/>
        <end position="143"/>
    </location>
</feature>
<dbReference type="Proteomes" id="UP001180087">
    <property type="component" value="Chromosome"/>
</dbReference>
<reference evidence="9" key="1">
    <citation type="submission" date="2023-06" db="EMBL/GenBank/DDBJ databases">
        <title>A Treasure from Seagulls: Isolation and Description of Aciduricobacillus qingdaonensis gen. nov., sp. nov., a Rare Obligately Uric Acid-utilizing Member in the Family Bacillaceae.</title>
        <authorList>
            <person name="Liu W."/>
            <person name="Wang B."/>
        </authorList>
    </citation>
    <scope>NUCLEOTIDE SEQUENCE</scope>
    <source>
        <strain evidence="9">44XB</strain>
    </source>
</reference>
<feature type="transmembrane region" description="Helical" evidence="7">
    <location>
        <begin position="418"/>
        <end position="437"/>
    </location>
</feature>
<feature type="transmembrane region" description="Helical" evidence="7">
    <location>
        <begin position="150"/>
        <end position="173"/>
    </location>
</feature>
<keyword evidence="4 7" id="KW-0812">Transmembrane</keyword>
<feature type="transmembrane region" description="Helical" evidence="7">
    <location>
        <begin position="245"/>
        <end position="264"/>
    </location>
</feature>
<keyword evidence="6 7" id="KW-0472">Membrane</keyword>
<dbReference type="InterPro" id="IPR011701">
    <property type="entry name" value="MFS"/>
</dbReference>
<dbReference type="RefSeq" id="WP_348027650.1">
    <property type="nucleotide sequence ID" value="NZ_CP129113.1"/>
</dbReference>
<dbReference type="InterPro" id="IPR004638">
    <property type="entry name" value="EmrB-like"/>
</dbReference>
<dbReference type="PANTHER" id="PTHR42718:SF49">
    <property type="entry name" value="EXPORT PROTEIN"/>
    <property type="match status" value="1"/>
</dbReference>
<evidence type="ECO:0000256" key="2">
    <source>
        <dbReference type="ARBA" id="ARBA00022448"/>
    </source>
</evidence>
<evidence type="ECO:0000256" key="6">
    <source>
        <dbReference type="ARBA" id="ARBA00023136"/>
    </source>
</evidence>
<keyword evidence="5 7" id="KW-1133">Transmembrane helix</keyword>